<dbReference type="Gene3D" id="3.40.50.2000">
    <property type="entry name" value="Glycogen Phosphorylase B"/>
    <property type="match status" value="2"/>
</dbReference>
<accession>A0A074JQQ6</accession>
<evidence type="ECO:0000259" key="2">
    <source>
        <dbReference type="Pfam" id="PF13439"/>
    </source>
</evidence>
<sequence length="329" mass="35749">MARLRVVHLVDDTTAGGVMRVLDHIMTAPGLSETLDHSLRCVDRRNAALGHIEADIIVSHLAISWRLLPTLIALRARHPRAAIVHVEHSYTEGFVTANVTHTRRFATLLRLSYRLFNRVVAVSHAQGDWLVRSGAVRASALRVVQSCVDLSAFRALPAVSPPVRVIGAIGRLDRQKGFDSLITAFRRTTRPDISLLIYGEGPEEATLRDLASGDARIRFMGFAPDPVAAMATVDAVAMPSLWEAYGLVAIEALAAGRALLVNRVDGLSDHLAHGAYAVEDSSITAWEHAINDLAEGHIQPSPDRGNVAQTPEDLFAAQWTLLGKDLVRA</sequence>
<evidence type="ECO:0000313" key="3">
    <source>
        <dbReference type="EMBL" id="KEO58235.1"/>
    </source>
</evidence>
<protein>
    <recommendedName>
        <fullName evidence="5">Glycosyl transferase family 1 domain-containing protein</fullName>
    </recommendedName>
</protein>
<feature type="domain" description="Glycosyltransferase subfamily 4-like N-terminal" evidence="2">
    <location>
        <begin position="31"/>
        <end position="151"/>
    </location>
</feature>
<dbReference type="Pfam" id="PF00534">
    <property type="entry name" value="Glycos_transf_1"/>
    <property type="match status" value="1"/>
</dbReference>
<evidence type="ECO:0000259" key="1">
    <source>
        <dbReference type="Pfam" id="PF00534"/>
    </source>
</evidence>
<dbReference type="AlphaFoldDB" id="A0A074JQQ6"/>
<dbReference type="Pfam" id="PF13439">
    <property type="entry name" value="Glyco_transf_4"/>
    <property type="match status" value="1"/>
</dbReference>
<keyword evidence="4" id="KW-1185">Reference proteome</keyword>
<evidence type="ECO:0000313" key="4">
    <source>
        <dbReference type="Proteomes" id="UP000027471"/>
    </source>
</evidence>
<gene>
    <name evidence="3" type="ORF">DT23_16675</name>
</gene>
<evidence type="ECO:0008006" key="5">
    <source>
        <dbReference type="Google" id="ProtNLM"/>
    </source>
</evidence>
<dbReference type="STRING" id="1353528.DT23_16675"/>
<comment type="caution">
    <text evidence="3">The sequence shown here is derived from an EMBL/GenBank/DDBJ whole genome shotgun (WGS) entry which is preliminary data.</text>
</comment>
<reference evidence="3 4" key="1">
    <citation type="journal article" date="2015" name="Antonie Van Leeuwenhoek">
        <title>Thioclava indica sp. nov., isolated from surface seawater of the Indian Ocean.</title>
        <authorList>
            <person name="Liu Y."/>
            <person name="Lai Q."/>
            <person name="Du J."/>
            <person name="Xu H."/>
            <person name="Jiang L."/>
            <person name="Shao Z."/>
        </authorList>
    </citation>
    <scope>NUCLEOTIDE SEQUENCE [LARGE SCALE GENOMIC DNA]</scope>
    <source>
        <strain evidence="3 4">DT23-4</strain>
    </source>
</reference>
<dbReference type="EMBL" id="AUNB01000036">
    <property type="protein sequence ID" value="KEO58235.1"/>
    <property type="molecule type" value="Genomic_DNA"/>
</dbReference>
<dbReference type="InterPro" id="IPR001296">
    <property type="entry name" value="Glyco_trans_1"/>
</dbReference>
<dbReference type="PANTHER" id="PTHR45947">
    <property type="entry name" value="SULFOQUINOVOSYL TRANSFERASE SQD2"/>
    <property type="match status" value="1"/>
</dbReference>
<feature type="domain" description="Glycosyl transferase family 1" evidence="1">
    <location>
        <begin position="164"/>
        <end position="296"/>
    </location>
</feature>
<dbReference type="GO" id="GO:0016758">
    <property type="term" value="F:hexosyltransferase activity"/>
    <property type="evidence" value="ECO:0007669"/>
    <property type="project" value="TreeGrafter"/>
</dbReference>
<dbReference type="eggNOG" id="COG0438">
    <property type="taxonomic scope" value="Bacteria"/>
</dbReference>
<dbReference type="RefSeq" id="WP_051697251.1">
    <property type="nucleotide sequence ID" value="NZ_AUNB01000036.1"/>
</dbReference>
<dbReference type="SUPFAM" id="SSF53756">
    <property type="entry name" value="UDP-Glycosyltransferase/glycogen phosphorylase"/>
    <property type="match status" value="1"/>
</dbReference>
<dbReference type="InterPro" id="IPR050194">
    <property type="entry name" value="Glycosyltransferase_grp1"/>
</dbReference>
<organism evidence="3 4">
    <name type="scientific">Thioclava indica</name>
    <dbReference type="NCBI Taxonomy" id="1353528"/>
    <lineage>
        <taxon>Bacteria</taxon>
        <taxon>Pseudomonadati</taxon>
        <taxon>Pseudomonadota</taxon>
        <taxon>Alphaproteobacteria</taxon>
        <taxon>Rhodobacterales</taxon>
        <taxon>Paracoccaceae</taxon>
        <taxon>Thioclava</taxon>
    </lineage>
</organism>
<dbReference type="Proteomes" id="UP000027471">
    <property type="component" value="Unassembled WGS sequence"/>
</dbReference>
<dbReference type="InterPro" id="IPR028098">
    <property type="entry name" value="Glyco_trans_4-like_N"/>
</dbReference>
<dbReference type="PANTHER" id="PTHR45947:SF3">
    <property type="entry name" value="SULFOQUINOVOSYL TRANSFERASE SQD2"/>
    <property type="match status" value="1"/>
</dbReference>
<name>A0A074JQQ6_9RHOB</name>
<dbReference type="OrthoDB" id="9808590at2"/>
<proteinExistence type="predicted"/>